<sequence>MKHSDIRRAIINALEIQIGEEALYFDGRPAVLEEGDFPAIAIYLTDAEYTGEELDTDTWQATLHIEIFLPAQVPDSELDNWMESRIYPVMSDVPGLAGLITNIVQQGYDYQRDDDLGLWSSADLKYSITYEM</sequence>
<protein>
    <submittedName>
        <fullName evidence="1">Phage minor tail protein</fullName>
    </submittedName>
</protein>
<dbReference type="Proteomes" id="UP000078386">
    <property type="component" value="Unassembled WGS sequence"/>
</dbReference>
<gene>
    <name evidence="1" type="ORF">M989_02667</name>
</gene>
<dbReference type="RefSeq" id="WP_064546073.1">
    <property type="nucleotide sequence ID" value="NZ_LXEU01000051.1"/>
</dbReference>
<dbReference type="EMBL" id="LXEU01000051">
    <property type="protein sequence ID" value="OAT52130.1"/>
    <property type="molecule type" value="Genomic_DNA"/>
</dbReference>
<evidence type="ECO:0000313" key="1">
    <source>
        <dbReference type="EMBL" id="OAT52130.1"/>
    </source>
</evidence>
<dbReference type="InterPro" id="IPR038512">
    <property type="entry name" value="GpU-like_sf"/>
</dbReference>
<dbReference type="InterPro" id="IPR035934">
    <property type="entry name" value="Phage_tail_protein-like_sf"/>
</dbReference>
<name>A0A1B7JW50_9ENTR</name>
<dbReference type="Pfam" id="PF06141">
    <property type="entry name" value="Phage_tail_U"/>
    <property type="match status" value="1"/>
</dbReference>
<dbReference type="PATRIC" id="fig|1354264.4.peg.2777"/>
<reference evidence="1 2" key="1">
    <citation type="submission" date="2016-04" db="EMBL/GenBank/DDBJ databases">
        <title>ATOL: Assembling a taxonomically balanced genome-scale reconstruction of the evolutionary history of the Enterobacteriaceae.</title>
        <authorList>
            <person name="Plunkett G.III."/>
            <person name="Neeno-Eckwall E.C."/>
            <person name="Glasner J.D."/>
            <person name="Perna N.T."/>
        </authorList>
    </citation>
    <scope>NUCLEOTIDE SEQUENCE [LARGE SCALE GENOMIC DNA]</scope>
    <source>
        <strain evidence="1 2">ATCC 51603</strain>
    </source>
</reference>
<accession>A0A1B7JW50</accession>
<dbReference type="Gene3D" id="3.30.70.1700">
    <property type="entry name" value="Phage minor tail protein U"/>
    <property type="match status" value="1"/>
</dbReference>
<dbReference type="InterPro" id="IPR009312">
    <property type="entry name" value="Phage_lambda_GpU-like"/>
</dbReference>
<dbReference type="AlphaFoldDB" id="A0A1B7JW50"/>
<dbReference type="SUPFAM" id="SSF143749">
    <property type="entry name" value="Phage tail protein-like"/>
    <property type="match status" value="1"/>
</dbReference>
<comment type="caution">
    <text evidence="1">The sequence shown here is derived from an EMBL/GenBank/DDBJ whole genome shotgun (WGS) entry which is preliminary data.</text>
</comment>
<organism evidence="1 2">
    <name type="scientific">Kluyvera georgiana ATCC 51603</name>
    <dbReference type="NCBI Taxonomy" id="1354264"/>
    <lineage>
        <taxon>Bacteria</taxon>
        <taxon>Pseudomonadati</taxon>
        <taxon>Pseudomonadota</taxon>
        <taxon>Gammaproteobacteria</taxon>
        <taxon>Enterobacterales</taxon>
        <taxon>Enterobacteriaceae</taxon>
        <taxon>Kluyvera</taxon>
    </lineage>
</organism>
<evidence type="ECO:0000313" key="2">
    <source>
        <dbReference type="Proteomes" id="UP000078386"/>
    </source>
</evidence>
<keyword evidence="2" id="KW-1185">Reference proteome</keyword>
<proteinExistence type="predicted"/>